<dbReference type="EMBL" id="PZFR01000001">
    <property type="protein sequence ID" value="PTI70874.1"/>
    <property type="molecule type" value="Genomic_DNA"/>
</dbReference>
<name>A0A9Q6MUE8_9STAP</name>
<organism evidence="3 5">
    <name type="scientific">Staphylococcus succinus</name>
    <dbReference type="NCBI Taxonomy" id="61015"/>
    <lineage>
        <taxon>Bacteria</taxon>
        <taxon>Bacillati</taxon>
        <taxon>Bacillota</taxon>
        <taxon>Bacilli</taxon>
        <taxon>Bacillales</taxon>
        <taxon>Staphylococcaceae</taxon>
        <taxon>Staphylococcus</taxon>
    </lineage>
</organism>
<dbReference type="AlphaFoldDB" id="A0A9Q6MUE8"/>
<evidence type="ECO:0000256" key="1">
    <source>
        <dbReference type="SAM" id="Phobius"/>
    </source>
</evidence>
<sequence>MILIWLLAIMMLTVLTKWITNHLLKKQSVFIAQIVVTIFCIIQFVFVYFLVKALMNYIVQGLNVFYH</sequence>
<protein>
    <recommendedName>
        <fullName evidence="6">DUF1146 domain-containing protein</fullName>
    </recommendedName>
</protein>
<dbReference type="Proteomes" id="UP000240859">
    <property type="component" value="Unassembled WGS sequence"/>
</dbReference>
<keyword evidence="1" id="KW-0812">Transmembrane</keyword>
<keyword evidence="1" id="KW-0472">Membrane</keyword>
<reference evidence="3" key="2">
    <citation type="submission" date="2018-03" db="EMBL/GenBank/DDBJ databases">
        <authorList>
            <person name="Naushad S."/>
        </authorList>
    </citation>
    <scope>NUCLEOTIDE SEQUENCE</scope>
    <source>
        <strain evidence="2">SNUC 1084</strain>
        <strain evidence="3">SNUC 1231</strain>
    </source>
</reference>
<gene>
    <name evidence="2" type="ORF">BU057_00015</name>
    <name evidence="3" type="ORF">BU058_10065</name>
</gene>
<evidence type="ECO:0008006" key="6">
    <source>
        <dbReference type="Google" id="ProtNLM"/>
    </source>
</evidence>
<comment type="caution">
    <text evidence="3">The sequence shown here is derived from an EMBL/GenBank/DDBJ whole genome shotgun (WGS) entry which is preliminary data.</text>
</comment>
<proteinExistence type="predicted"/>
<keyword evidence="1" id="KW-1133">Transmembrane helix</keyword>
<reference evidence="4 5" key="1">
    <citation type="journal article" date="2016" name="Front. Microbiol.">
        <title>Comprehensive Phylogenetic Analysis of Bovine Non-aureus Staphylococci Species Based on Whole-Genome Sequencing.</title>
        <authorList>
            <person name="Naushad S."/>
            <person name="Barkema H.W."/>
            <person name="Luby C."/>
            <person name="Condas L.A."/>
            <person name="Nobrega D.B."/>
            <person name="Carson D.A."/>
            <person name="De Buck J."/>
        </authorList>
    </citation>
    <scope>NUCLEOTIDE SEQUENCE [LARGE SCALE GENOMIC DNA]</scope>
    <source>
        <strain evidence="2 4">SNUC 1084</strain>
        <strain evidence="3 5">SNUC 1231</strain>
    </source>
</reference>
<evidence type="ECO:0000313" key="4">
    <source>
        <dbReference type="Proteomes" id="UP000240859"/>
    </source>
</evidence>
<feature type="transmembrane region" description="Helical" evidence="1">
    <location>
        <begin position="32"/>
        <end position="51"/>
    </location>
</feature>
<accession>A0A9Q6MUE8</accession>
<keyword evidence="4" id="KW-1185">Reference proteome</keyword>
<evidence type="ECO:0000313" key="3">
    <source>
        <dbReference type="EMBL" id="PTI74668.1"/>
    </source>
</evidence>
<dbReference type="Proteomes" id="UP000241960">
    <property type="component" value="Unassembled WGS sequence"/>
</dbReference>
<evidence type="ECO:0000313" key="2">
    <source>
        <dbReference type="EMBL" id="PTI70874.1"/>
    </source>
</evidence>
<evidence type="ECO:0000313" key="5">
    <source>
        <dbReference type="Proteomes" id="UP000241960"/>
    </source>
</evidence>
<dbReference type="EMBL" id="PZFQ01000035">
    <property type="protein sequence ID" value="PTI74668.1"/>
    <property type="molecule type" value="Genomic_DNA"/>
</dbReference>